<gene>
    <name evidence="1" type="ORF">Cadr_000013385</name>
</gene>
<proteinExistence type="predicted"/>
<dbReference type="Proteomes" id="UP000299084">
    <property type="component" value="Unassembled WGS sequence"/>
</dbReference>
<dbReference type="EMBL" id="JWIN03000013">
    <property type="protein sequence ID" value="KAB1268893.1"/>
    <property type="molecule type" value="Genomic_DNA"/>
</dbReference>
<organism evidence="1 2">
    <name type="scientific">Camelus dromedarius</name>
    <name type="common">Dromedary</name>
    <name type="synonym">Arabian camel</name>
    <dbReference type="NCBI Taxonomy" id="9838"/>
    <lineage>
        <taxon>Eukaryota</taxon>
        <taxon>Metazoa</taxon>
        <taxon>Chordata</taxon>
        <taxon>Craniata</taxon>
        <taxon>Vertebrata</taxon>
        <taxon>Euteleostomi</taxon>
        <taxon>Mammalia</taxon>
        <taxon>Eutheria</taxon>
        <taxon>Laurasiatheria</taxon>
        <taxon>Artiodactyla</taxon>
        <taxon>Tylopoda</taxon>
        <taxon>Camelidae</taxon>
        <taxon>Camelus</taxon>
    </lineage>
</organism>
<evidence type="ECO:0000313" key="1">
    <source>
        <dbReference type="EMBL" id="KAB1268893.1"/>
    </source>
</evidence>
<sequence length="173" mass="19854">MISQCRSLEMPTPGFYCRRTFSSSTWSFYSFLPLLPKRPELLPQRALFIMVPLSVSLAFMWQWWSLCLIAMGAAILASGLNPGALAVAWRSLWASCNSWTCSVGPQSFSAPELMKQLVRRKRQADSKLEFHSMRIIETTYETAFAHPRAASQHTVLCKLDYRPFFMFNLHYSV</sequence>
<comment type="caution">
    <text evidence="1">The sequence shown here is derived from an EMBL/GenBank/DDBJ whole genome shotgun (WGS) entry which is preliminary data.</text>
</comment>
<dbReference type="AlphaFoldDB" id="A0A5N4DCL3"/>
<accession>A0A5N4DCL3</accession>
<protein>
    <submittedName>
        <fullName evidence="1">Uncharacterized protein</fullName>
    </submittedName>
</protein>
<evidence type="ECO:0000313" key="2">
    <source>
        <dbReference type="Proteomes" id="UP000299084"/>
    </source>
</evidence>
<reference evidence="1 2" key="1">
    <citation type="journal article" date="2019" name="Mol. Ecol. Resour.">
        <title>Improving Illumina assemblies with Hi-C and long reads: an example with the North African dromedary.</title>
        <authorList>
            <person name="Elbers J.P."/>
            <person name="Rogers M.F."/>
            <person name="Perelman P.L."/>
            <person name="Proskuryakova A.A."/>
            <person name="Serdyukova N.A."/>
            <person name="Johnson W.E."/>
            <person name="Horin P."/>
            <person name="Corander J."/>
            <person name="Murphy D."/>
            <person name="Burger P.A."/>
        </authorList>
    </citation>
    <scope>NUCLEOTIDE SEQUENCE [LARGE SCALE GENOMIC DNA]</scope>
    <source>
        <strain evidence="1">Drom800</strain>
        <tissue evidence="1">Blood</tissue>
    </source>
</reference>
<keyword evidence="2" id="KW-1185">Reference proteome</keyword>
<name>A0A5N4DCL3_CAMDR</name>